<reference evidence="9" key="1">
    <citation type="journal article" date="2020" name="Stud. Mycol.">
        <title>101 Dothideomycetes genomes: a test case for predicting lifestyles and emergence of pathogens.</title>
        <authorList>
            <person name="Haridas S."/>
            <person name="Albert R."/>
            <person name="Binder M."/>
            <person name="Bloem J."/>
            <person name="Labutti K."/>
            <person name="Salamov A."/>
            <person name="Andreopoulos B."/>
            <person name="Baker S."/>
            <person name="Barry K."/>
            <person name="Bills G."/>
            <person name="Bluhm B."/>
            <person name="Cannon C."/>
            <person name="Castanera R."/>
            <person name="Culley D."/>
            <person name="Daum C."/>
            <person name="Ezra D."/>
            <person name="Gonzalez J."/>
            <person name="Henrissat B."/>
            <person name="Kuo A."/>
            <person name="Liang C."/>
            <person name="Lipzen A."/>
            <person name="Lutzoni F."/>
            <person name="Magnuson J."/>
            <person name="Mondo S."/>
            <person name="Nolan M."/>
            <person name="Ohm R."/>
            <person name="Pangilinan J."/>
            <person name="Park H.-J."/>
            <person name="Ramirez L."/>
            <person name="Alfaro M."/>
            <person name="Sun H."/>
            <person name="Tritt A."/>
            <person name="Yoshinaga Y."/>
            <person name="Zwiers L.-H."/>
            <person name="Turgeon B."/>
            <person name="Goodwin S."/>
            <person name="Spatafora J."/>
            <person name="Crous P."/>
            <person name="Grigoriev I."/>
        </authorList>
    </citation>
    <scope>NUCLEOTIDE SEQUENCE</scope>
    <source>
        <strain evidence="9">CBS 110217</strain>
    </source>
</reference>
<comment type="similarity">
    <text evidence="5">Belongs to the SAT4 family.</text>
</comment>
<feature type="compositionally biased region" description="Polar residues" evidence="6">
    <location>
        <begin position="273"/>
        <end position="295"/>
    </location>
</feature>
<feature type="transmembrane region" description="Helical" evidence="7">
    <location>
        <begin position="230"/>
        <end position="254"/>
    </location>
</feature>
<name>A0A9P4H589_9PLEO</name>
<dbReference type="PANTHER" id="PTHR33048">
    <property type="entry name" value="PTH11-LIKE INTEGRAL MEMBRANE PROTEIN (AFU_ORTHOLOGUE AFUA_5G11245)"/>
    <property type="match status" value="1"/>
</dbReference>
<evidence type="ECO:0000256" key="3">
    <source>
        <dbReference type="ARBA" id="ARBA00022989"/>
    </source>
</evidence>
<feature type="transmembrane region" description="Helical" evidence="7">
    <location>
        <begin position="71"/>
        <end position="91"/>
    </location>
</feature>
<dbReference type="InterPro" id="IPR049326">
    <property type="entry name" value="Rhodopsin_dom_fungi"/>
</dbReference>
<proteinExistence type="inferred from homology"/>
<dbReference type="Proteomes" id="UP000799777">
    <property type="component" value="Unassembled WGS sequence"/>
</dbReference>
<keyword evidence="4 7" id="KW-0472">Membrane</keyword>
<dbReference type="OrthoDB" id="5417887at2759"/>
<evidence type="ECO:0000259" key="8">
    <source>
        <dbReference type="Pfam" id="PF20684"/>
    </source>
</evidence>
<dbReference type="InterPro" id="IPR052337">
    <property type="entry name" value="SAT4-like"/>
</dbReference>
<evidence type="ECO:0000313" key="10">
    <source>
        <dbReference type="Proteomes" id="UP000799777"/>
    </source>
</evidence>
<dbReference type="AlphaFoldDB" id="A0A9P4H589"/>
<feature type="transmembrane region" description="Helical" evidence="7">
    <location>
        <begin position="152"/>
        <end position="180"/>
    </location>
</feature>
<gene>
    <name evidence="9" type="ORF">EK21DRAFT_101890</name>
</gene>
<protein>
    <recommendedName>
        <fullName evidence="8">Rhodopsin domain-containing protein</fullName>
    </recommendedName>
</protein>
<keyword evidence="3 7" id="KW-1133">Transmembrane helix</keyword>
<dbReference type="GO" id="GO:0016020">
    <property type="term" value="C:membrane"/>
    <property type="evidence" value="ECO:0007669"/>
    <property type="project" value="UniProtKB-SubCell"/>
</dbReference>
<comment type="subcellular location">
    <subcellularLocation>
        <location evidence="1">Membrane</location>
        <topology evidence="1">Multi-pass membrane protein</topology>
    </subcellularLocation>
</comment>
<feature type="domain" description="Rhodopsin" evidence="8">
    <location>
        <begin position="28"/>
        <end position="255"/>
    </location>
</feature>
<evidence type="ECO:0000256" key="1">
    <source>
        <dbReference type="ARBA" id="ARBA00004141"/>
    </source>
</evidence>
<organism evidence="9 10">
    <name type="scientific">Setomelanomma holmii</name>
    <dbReference type="NCBI Taxonomy" id="210430"/>
    <lineage>
        <taxon>Eukaryota</taxon>
        <taxon>Fungi</taxon>
        <taxon>Dikarya</taxon>
        <taxon>Ascomycota</taxon>
        <taxon>Pezizomycotina</taxon>
        <taxon>Dothideomycetes</taxon>
        <taxon>Pleosporomycetidae</taxon>
        <taxon>Pleosporales</taxon>
        <taxon>Pleosporineae</taxon>
        <taxon>Phaeosphaeriaceae</taxon>
        <taxon>Setomelanomma</taxon>
    </lineage>
</organism>
<keyword evidence="2 7" id="KW-0812">Transmembrane</keyword>
<evidence type="ECO:0000256" key="6">
    <source>
        <dbReference type="SAM" id="MobiDB-lite"/>
    </source>
</evidence>
<evidence type="ECO:0000313" key="9">
    <source>
        <dbReference type="EMBL" id="KAF2028433.1"/>
    </source>
</evidence>
<feature type="transmembrane region" description="Helical" evidence="7">
    <location>
        <begin position="111"/>
        <end position="132"/>
    </location>
</feature>
<feature type="transmembrane region" description="Helical" evidence="7">
    <location>
        <begin position="39"/>
        <end position="59"/>
    </location>
</feature>
<evidence type="ECO:0000256" key="4">
    <source>
        <dbReference type="ARBA" id="ARBA00023136"/>
    </source>
</evidence>
<evidence type="ECO:0000256" key="2">
    <source>
        <dbReference type="ARBA" id="ARBA00022692"/>
    </source>
</evidence>
<comment type="caution">
    <text evidence="9">The sequence shown here is derived from an EMBL/GenBank/DDBJ whole genome shotgun (WGS) entry which is preliminary data.</text>
</comment>
<evidence type="ECO:0000256" key="7">
    <source>
        <dbReference type="SAM" id="Phobius"/>
    </source>
</evidence>
<sequence>MGVPDNGPVIVGVTWWLTFFCGGFLGLRIYAKISRKQGLWWVLLLVEAILTQVGQSLGFGKRTIDIQPENLTTIALGTSVGASISCFASTFSKISFGVTLLRLTAGKTRWFVWFCIVTLFLVMIPSALSTWIECTPMEKAWNSAVEGTCWPASIIVNYGIFNAAWCTAADFALALLPWKLIWNLQLKTREKIGVGIAMSMGILAGVCAIVKGYYLMQLRQQDFYYNGKDVTIWTAVETATAITAASIPVLRVFFKDVVSSFSLSRDRSHGHSRSNNAPFSRLNSSRGSTVPTTSLRLGGTKDGGWTTSEPIEDDIGDNMSQRGILRVEGNLLERGEAGVTAVDHDGMLRTNTIAVTVGCDNNSHRKGRSWIGAQ</sequence>
<dbReference type="Pfam" id="PF20684">
    <property type="entry name" value="Fung_rhodopsin"/>
    <property type="match status" value="1"/>
</dbReference>
<keyword evidence="10" id="KW-1185">Reference proteome</keyword>
<feature type="transmembrane region" description="Helical" evidence="7">
    <location>
        <begin position="192"/>
        <end position="215"/>
    </location>
</feature>
<dbReference type="PANTHER" id="PTHR33048:SF42">
    <property type="entry name" value="INTEGRAL MEMBRANE PROTEIN"/>
    <property type="match status" value="1"/>
</dbReference>
<evidence type="ECO:0000256" key="5">
    <source>
        <dbReference type="ARBA" id="ARBA00038359"/>
    </source>
</evidence>
<dbReference type="EMBL" id="ML978213">
    <property type="protein sequence ID" value="KAF2028433.1"/>
    <property type="molecule type" value="Genomic_DNA"/>
</dbReference>
<accession>A0A9P4H589</accession>
<feature type="transmembrane region" description="Helical" evidence="7">
    <location>
        <begin position="6"/>
        <end position="27"/>
    </location>
</feature>
<feature type="region of interest" description="Disordered" evidence="6">
    <location>
        <begin position="265"/>
        <end position="317"/>
    </location>
</feature>